<protein>
    <submittedName>
        <fullName evidence="1">Uncharacterized protein</fullName>
    </submittedName>
</protein>
<sequence>MRHGSEKDAEWYRRESTSMTIEDLPSLLLERPSDDAIWTGYVIPICHFELFRQIFENLPCMHAVGITSDGKQYQVAMTGYCFQYFKNPGIGFQVLPKPDLQTQEERSAEYSYVQKATEAILSGRHGRGLDLYYCSQLVNTTYMTAIQWVCFQGNIEVCPFPINASDGQH</sequence>
<evidence type="ECO:0000313" key="1">
    <source>
        <dbReference type="EMBL" id="KAF3060439.1"/>
    </source>
</evidence>
<reference evidence="1 2" key="1">
    <citation type="submission" date="2018-06" db="EMBL/GenBank/DDBJ databases">
        <title>Genome analysis of cellulolytic fungus Trichoderma lentiforme CFAM-422.</title>
        <authorList>
            <person name="Steindorff A.S."/>
            <person name="Formighieri E.F."/>
            <person name="Midorikawa G.E.O."/>
            <person name="Tamietti M.S."/>
            <person name="Ramos E.Z."/>
            <person name="Silva A.S."/>
            <person name="Bon E.P.S."/>
            <person name="Mendes T.D."/>
            <person name="Damaso M.C.T."/>
            <person name="Favaro L.C.L."/>
        </authorList>
    </citation>
    <scope>NUCLEOTIDE SEQUENCE [LARGE SCALE GENOMIC DNA]</scope>
    <source>
        <strain evidence="1 2">CFAM-422</strain>
    </source>
</reference>
<dbReference type="Proteomes" id="UP000801864">
    <property type="component" value="Unassembled WGS sequence"/>
</dbReference>
<gene>
    <name evidence="1" type="ORF">CFAM422_011321</name>
</gene>
<evidence type="ECO:0000313" key="2">
    <source>
        <dbReference type="Proteomes" id="UP000801864"/>
    </source>
</evidence>
<dbReference type="AlphaFoldDB" id="A0A9P4X674"/>
<name>A0A9P4X674_9HYPO</name>
<organism evidence="1 2">
    <name type="scientific">Trichoderma lentiforme</name>
    <dbReference type="NCBI Taxonomy" id="1567552"/>
    <lineage>
        <taxon>Eukaryota</taxon>
        <taxon>Fungi</taxon>
        <taxon>Dikarya</taxon>
        <taxon>Ascomycota</taxon>
        <taxon>Pezizomycotina</taxon>
        <taxon>Sordariomycetes</taxon>
        <taxon>Hypocreomycetidae</taxon>
        <taxon>Hypocreales</taxon>
        <taxon>Hypocreaceae</taxon>
        <taxon>Trichoderma</taxon>
    </lineage>
</organism>
<proteinExistence type="predicted"/>
<dbReference type="EMBL" id="QLNT01000023">
    <property type="protein sequence ID" value="KAF3060439.1"/>
    <property type="molecule type" value="Genomic_DNA"/>
</dbReference>
<comment type="caution">
    <text evidence="1">The sequence shown here is derived from an EMBL/GenBank/DDBJ whole genome shotgun (WGS) entry which is preliminary data.</text>
</comment>
<keyword evidence="2" id="KW-1185">Reference proteome</keyword>
<accession>A0A9P4X674</accession>